<evidence type="ECO:0000313" key="2">
    <source>
        <dbReference type="Proteomes" id="UP000615455"/>
    </source>
</evidence>
<proteinExistence type="predicted"/>
<dbReference type="RefSeq" id="WP_189018426.1">
    <property type="nucleotide sequence ID" value="NZ_BMHE01000045.1"/>
</dbReference>
<reference evidence="2" key="1">
    <citation type="journal article" date="2019" name="Int. J. Syst. Evol. Microbiol.">
        <title>The Global Catalogue of Microorganisms (GCM) 10K type strain sequencing project: providing services to taxonomists for standard genome sequencing and annotation.</title>
        <authorList>
            <consortium name="The Broad Institute Genomics Platform"/>
            <consortium name="The Broad Institute Genome Sequencing Center for Infectious Disease"/>
            <person name="Wu L."/>
            <person name="Ma J."/>
        </authorList>
    </citation>
    <scope>NUCLEOTIDE SEQUENCE [LARGE SCALE GENOMIC DNA]</scope>
    <source>
        <strain evidence="2">CGMCC 1.15043</strain>
    </source>
</reference>
<dbReference type="CDD" id="cd01840">
    <property type="entry name" value="SGNH_hydrolase_yrhL_like"/>
    <property type="match status" value="1"/>
</dbReference>
<name>A0ABQ1FA85_9BACL</name>
<comment type="caution">
    <text evidence="1">The sequence shown here is derived from an EMBL/GenBank/DDBJ whole genome shotgun (WGS) entry which is preliminary data.</text>
</comment>
<dbReference type="InterPro" id="IPR036514">
    <property type="entry name" value="SGNH_hydro_sf"/>
</dbReference>
<dbReference type="Gene3D" id="3.40.50.1110">
    <property type="entry name" value="SGNH hydrolase"/>
    <property type="match status" value="1"/>
</dbReference>
<evidence type="ECO:0008006" key="3">
    <source>
        <dbReference type="Google" id="ProtNLM"/>
    </source>
</evidence>
<dbReference type="Proteomes" id="UP000615455">
    <property type="component" value="Unassembled WGS sequence"/>
</dbReference>
<dbReference type="EMBL" id="BMHE01000045">
    <property type="protein sequence ID" value="GGA03927.1"/>
    <property type="molecule type" value="Genomic_DNA"/>
</dbReference>
<protein>
    <recommendedName>
        <fullName evidence="3">Acyltransferase</fullName>
    </recommendedName>
</protein>
<accession>A0ABQ1FA85</accession>
<gene>
    <name evidence="1" type="ORF">GCM10008018_57300</name>
</gene>
<evidence type="ECO:0000313" key="1">
    <source>
        <dbReference type="EMBL" id="GGA03927.1"/>
    </source>
</evidence>
<sequence length="139" mass="15280">MITGIVVDGKVSRQLSQAPDIIKQFKANKTLGEIVILHLGTNGPFTSEQLENLLVTIGEDRKIILINTRVPRKWQDVVNNSLAVASKSHTNVKLVDWYSLSKNKPDWFANDGVHLTTKGAEAFSKLILDSVSLIKKGGS</sequence>
<keyword evidence="2" id="KW-1185">Reference proteome</keyword>
<organism evidence="1 2">
    <name type="scientific">Paenibacillus marchantiophytorum</name>
    <dbReference type="NCBI Taxonomy" id="1619310"/>
    <lineage>
        <taxon>Bacteria</taxon>
        <taxon>Bacillati</taxon>
        <taxon>Bacillota</taxon>
        <taxon>Bacilli</taxon>
        <taxon>Bacillales</taxon>
        <taxon>Paenibacillaceae</taxon>
        <taxon>Paenibacillus</taxon>
    </lineage>
</organism>
<dbReference type="SUPFAM" id="SSF52266">
    <property type="entry name" value="SGNH hydrolase"/>
    <property type="match status" value="1"/>
</dbReference>